<dbReference type="STRING" id="572477.Alvin_2513"/>
<dbReference type="eggNOG" id="COG2205">
    <property type="taxonomic scope" value="Bacteria"/>
</dbReference>
<dbReference type="CDD" id="cd00130">
    <property type="entry name" value="PAS"/>
    <property type="match status" value="1"/>
</dbReference>
<dbReference type="SUPFAM" id="SSF55874">
    <property type="entry name" value="ATPase domain of HSP90 chaperone/DNA topoisomerase II/histidine kinase"/>
    <property type="match status" value="1"/>
</dbReference>
<dbReference type="RefSeq" id="WP_012971693.1">
    <property type="nucleotide sequence ID" value="NC_013851.1"/>
</dbReference>
<keyword evidence="4" id="KW-1003">Cell membrane</keyword>
<dbReference type="InterPro" id="IPR000014">
    <property type="entry name" value="PAS"/>
</dbReference>
<dbReference type="InterPro" id="IPR003661">
    <property type="entry name" value="HisK_dim/P_dom"/>
</dbReference>
<evidence type="ECO:0000256" key="2">
    <source>
        <dbReference type="ARBA" id="ARBA00004429"/>
    </source>
</evidence>
<keyword evidence="8" id="KW-0812">Transmembrane</keyword>
<dbReference type="PROSITE" id="PS50110">
    <property type="entry name" value="RESPONSE_REGULATORY"/>
    <property type="match status" value="2"/>
</dbReference>
<dbReference type="InterPro" id="IPR003594">
    <property type="entry name" value="HATPase_dom"/>
</dbReference>
<name>D3RNQ8_ALLVD</name>
<dbReference type="GO" id="GO:0005886">
    <property type="term" value="C:plasma membrane"/>
    <property type="evidence" value="ECO:0007669"/>
    <property type="project" value="UniProtKB-SubCell"/>
</dbReference>
<dbReference type="EMBL" id="CP001896">
    <property type="protein sequence ID" value="ADC63423.1"/>
    <property type="molecule type" value="Genomic_DNA"/>
</dbReference>
<keyword evidence="7" id="KW-0808">Transferase</keyword>
<dbReference type="Pfam" id="PF00512">
    <property type="entry name" value="HisKA"/>
    <property type="match status" value="1"/>
</dbReference>
<dbReference type="SMART" id="SM00387">
    <property type="entry name" value="HATPase_c"/>
    <property type="match status" value="1"/>
</dbReference>
<dbReference type="PROSITE" id="PS50109">
    <property type="entry name" value="HIS_KIN"/>
    <property type="match status" value="1"/>
</dbReference>
<dbReference type="InterPro" id="IPR036097">
    <property type="entry name" value="HisK_dim/P_sf"/>
</dbReference>
<dbReference type="Pfam" id="PF13188">
    <property type="entry name" value="PAS_8"/>
    <property type="match status" value="1"/>
</dbReference>
<evidence type="ECO:0000256" key="15">
    <source>
        <dbReference type="PROSITE-ProRule" id="PRU00169"/>
    </source>
</evidence>
<feature type="domain" description="Response regulatory" evidence="17">
    <location>
        <begin position="14"/>
        <end position="132"/>
    </location>
</feature>
<dbReference type="eggNOG" id="COG2198">
    <property type="taxonomic scope" value="Bacteria"/>
</dbReference>
<keyword evidence="21" id="KW-1185">Reference proteome</keyword>
<dbReference type="InterPro" id="IPR004358">
    <property type="entry name" value="Sig_transdc_His_kin-like_C"/>
</dbReference>
<evidence type="ECO:0000256" key="14">
    <source>
        <dbReference type="PROSITE-ProRule" id="PRU00110"/>
    </source>
</evidence>
<dbReference type="SUPFAM" id="SSF47226">
    <property type="entry name" value="Histidine-containing phosphotransfer domain, HPT domain"/>
    <property type="match status" value="1"/>
</dbReference>
<keyword evidence="13" id="KW-0472">Membrane</keyword>
<dbReference type="InterPro" id="IPR008207">
    <property type="entry name" value="Sig_transdc_His_kin_Hpt_dom"/>
</dbReference>
<evidence type="ECO:0000256" key="13">
    <source>
        <dbReference type="ARBA" id="ARBA00023136"/>
    </source>
</evidence>
<evidence type="ECO:0000256" key="8">
    <source>
        <dbReference type="ARBA" id="ARBA00022692"/>
    </source>
</evidence>
<dbReference type="Proteomes" id="UP000001441">
    <property type="component" value="Chromosome"/>
</dbReference>
<evidence type="ECO:0000256" key="9">
    <source>
        <dbReference type="ARBA" id="ARBA00022777"/>
    </source>
</evidence>
<feature type="modified residue" description="4-aspartylphosphate" evidence="15">
    <location>
        <position position="587"/>
    </location>
</feature>
<dbReference type="HOGENOM" id="CLU_000445_114_15_6"/>
<keyword evidence="6 15" id="KW-0597">Phosphoprotein</keyword>
<dbReference type="Gene3D" id="3.30.450.20">
    <property type="entry name" value="PAS domain"/>
    <property type="match status" value="1"/>
</dbReference>
<feature type="domain" description="HPt" evidence="19">
    <location>
        <begin position="670"/>
        <end position="758"/>
    </location>
</feature>
<dbReference type="SMART" id="SM00388">
    <property type="entry name" value="HisKA"/>
    <property type="match status" value="1"/>
</dbReference>
<reference evidence="20 21" key="1">
    <citation type="journal article" date="2011" name="Stand. Genomic Sci.">
        <title>Complete genome sequence of Allochromatium vinosum DSM 180(T).</title>
        <authorList>
            <person name="Weissgerber T."/>
            <person name="Zigann R."/>
            <person name="Bruce D."/>
            <person name="Chang Y.J."/>
            <person name="Detter J.C."/>
            <person name="Han C."/>
            <person name="Hauser L."/>
            <person name="Jeffries C.D."/>
            <person name="Land M."/>
            <person name="Munk A.C."/>
            <person name="Tapia R."/>
            <person name="Dahl C."/>
        </authorList>
    </citation>
    <scope>NUCLEOTIDE SEQUENCE [LARGE SCALE GENOMIC DNA]</scope>
    <source>
        <strain evidence="21">ATCC 17899 / DSM 180 / NBRC 103801 / NCIMB 10441 / D</strain>
    </source>
</reference>
<comment type="subcellular location">
    <subcellularLocation>
        <location evidence="2">Cell inner membrane</location>
        <topology evidence="2">Multi-pass membrane protein</topology>
    </subcellularLocation>
</comment>
<evidence type="ECO:0000256" key="11">
    <source>
        <dbReference type="ARBA" id="ARBA00022989"/>
    </source>
</evidence>
<organism evidence="20 21">
    <name type="scientific">Allochromatium vinosum (strain ATCC 17899 / DSM 180 / NBRC 103801 / NCIMB 10441 / D)</name>
    <name type="common">Chromatium vinosum</name>
    <dbReference type="NCBI Taxonomy" id="572477"/>
    <lineage>
        <taxon>Bacteria</taxon>
        <taxon>Pseudomonadati</taxon>
        <taxon>Pseudomonadota</taxon>
        <taxon>Gammaproteobacteria</taxon>
        <taxon>Chromatiales</taxon>
        <taxon>Chromatiaceae</taxon>
        <taxon>Allochromatium</taxon>
    </lineage>
</organism>
<keyword evidence="9 20" id="KW-0418">Kinase</keyword>
<comment type="catalytic activity">
    <reaction evidence="1">
        <text>ATP + protein L-histidine = ADP + protein N-phospho-L-histidine.</text>
        <dbReference type="EC" id="2.7.13.3"/>
    </reaction>
</comment>
<dbReference type="SUPFAM" id="SSF52172">
    <property type="entry name" value="CheY-like"/>
    <property type="match status" value="2"/>
</dbReference>
<evidence type="ECO:0000259" key="19">
    <source>
        <dbReference type="PROSITE" id="PS50894"/>
    </source>
</evidence>
<dbReference type="InterPro" id="IPR005467">
    <property type="entry name" value="His_kinase_dom"/>
</dbReference>
<keyword evidence="12" id="KW-0902">Two-component regulatory system</keyword>
<keyword evidence="5" id="KW-0997">Cell inner membrane</keyword>
<evidence type="ECO:0000313" key="21">
    <source>
        <dbReference type="Proteomes" id="UP000001441"/>
    </source>
</evidence>
<dbReference type="Gene3D" id="1.20.120.160">
    <property type="entry name" value="HPT domain"/>
    <property type="match status" value="1"/>
</dbReference>
<dbReference type="CDD" id="cd16922">
    <property type="entry name" value="HATPase_EvgS-ArcB-TorS-like"/>
    <property type="match status" value="1"/>
</dbReference>
<dbReference type="InterPro" id="IPR036890">
    <property type="entry name" value="HATPase_C_sf"/>
</dbReference>
<feature type="modified residue" description="4-aspartylphosphate" evidence="15">
    <location>
        <position position="64"/>
    </location>
</feature>
<dbReference type="Gene3D" id="3.40.50.2300">
    <property type="match status" value="2"/>
</dbReference>
<dbReference type="EC" id="2.7.13.3" evidence="3"/>
<dbReference type="FunFam" id="3.30.565.10:FF:000010">
    <property type="entry name" value="Sensor histidine kinase RcsC"/>
    <property type="match status" value="1"/>
</dbReference>
<dbReference type="OrthoDB" id="5563233at2"/>
<dbReference type="KEGG" id="alv:Alvin_2513"/>
<gene>
    <name evidence="20" type="ordered locus">Alvin_2513</name>
</gene>
<dbReference type="CDD" id="cd00082">
    <property type="entry name" value="HisKA"/>
    <property type="match status" value="1"/>
</dbReference>
<sequence length="758" mass="83983">MERLNLNPPSQDALILIVDDDPPAIDALRRILRRGRYTNVLGCSSAAASLDVIALQRPMLVLLDLHMPVMDGFAVLAHIQREYLPEEAPTVLILTASEDRASRLRALESGARDYLLKPYDPYEVLLRVRNLLAIQRQGRMLANVLDSTPFAMLAHDAAGHCTYINRSALNLLGYERTEAIIGQDVRAILHDHTSDSATPGETGPSGSERWCRRADGTMLPVRYWSYPLSGERSTGESLVTLLDQSEHHESERRARLAAEKLETALRQADEANLAKSRFVANMSHEIRTPLTAITGFAETLTESDQPPEECERAVNAIIRNSRYLMELVNNILDFSRIESGKLLVEQIETPFETWIREIAAFAIERARGKGLHFDLSVEAPWPRTLVTDPTRAKQILVNLLNNAFKFTEQGSVRLHVVLDPEHERLVLEVTDTGIGIESHRQEELFEAFVQADASTMRQHGGSGLGLNIARTLARCLGGELSVRSVFGVGSRFTATLATGPIAKADLEHRPLHITSDQATETQPLEARTLVQDVRVEGDILLVDDHADNRDLLCHLLRQIGARVFTAENGQQGFERAQGRDFDLILMDMQMPVLDGLNATRLLRMSGFDGPIVALTANTTLEDRQAALEAGCNDFLTKPIDQRSLRETVVRYLSHSNRPRTPEPECPAIREIPGYEELSQRFRRELPGSLAAMRAARAGGDLSTVATLAHQLKGVGSSFGLAETTRLAGIIETRARCGETEVLPSLLNLLEESCQQSSN</sequence>
<evidence type="ECO:0000259" key="17">
    <source>
        <dbReference type="PROSITE" id="PS50110"/>
    </source>
</evidence>
<dbReference type="InterPro" id="IPR035965">
    <property type="entry name" value="PAS-like_dom_sf"/>
</dbReference>
<protein>
    <recommendedName>
        <fullName evidence="3">histidine kinase</fullName>
        <ecNumber evidence="3">2.7.13.3</ecNumber>
    </recommendedName>
</protein>
<dbReference type="PROSITE" id="PS50894">
    <property type="entry name" value="HPT"/>
    <property type="match status" value="1"/>
</dbReference>
<keyword evidence="10" id="KW-0547">Nucleotide-binding</keyword>
<dbReference type="NCBIfam" id="TIGR00229">
    <property type="entry name" value="sensory_box"/>
    <property type="match status" value="1"/>
</dbReference>
<dbReference type="eggNOG" id="COG0745">
    <property type="taxonomic scope" value="Bacteria"/>
</dbReference>
<proteinExistence type="predicted"/>
<dbReference type="InterPro" id="IPR036641">
    <property type="entry name" value="HPT_dom_sf"/>
</dbReference>
<dbReference type="CDD" id="cd17546">
    <property type="entry name" value="REC_hyHK_CKI1_RcsC-like"/>
    <property type="match status" value="1"/>
</dbReference>
<dbReference type="Pfam" id="PF02518">
    <property type="entry name" value="HATPase_c"/>
    <property type="match status" value="1"/>
</dbReference>
<evidence type="ECO:0000259" key="16">
    <source>
        <dbReference type="PROSITE" id="PS50109"/>
    </source>
</evidence>
<evidence type="ECO:0000256" key="7">
    <source>
        <dbReference type="ARBA" id="ARBA00022679"/>
    </source>
</evidence>
<keyword evidence="10" id="KW-0067">ATP-binding</keyword>
<dbReference type="Pfam" id="PF01627">
    <property type="entry name" value="Hpt"/>
    <property type="match status" value="1"/>
</dbReference>
<dbReference type="SMART" id="SM00091">
    <property type="entry name" value="PAS"/>
    <property type="match status" value="1"/>
</dbReference>
<evidence type="ECO:0000256" key="12">
    <source>
        <dbReference type="ARBA" id="ARBA00023012"/>
    </source>
</evidence>
<dbReference type="Gene3D" id="3.30.565.10">
    <property type="entry name" value="Histidine kinase-like ATPase, C-terminal domain"/>
    <property type="match status" value="1"/>
</dbReference>
<evidence type="ECO:0000256" key="5">
    <source>
        <dbReference type="ARBA" id="ARBA00022519"/>
    </source>
</evidence>
<dbReference type="Gene3D" id="1.10.287.130">
    <property type="match status" value="1"/>
</dbReference>
<dbReference type="AlphaFoldDB" id="D3RNQ8"/>
<dbReference type="PANTHER" id="PTHR43047:SF72">
    <property type="entry name" value="OSMOSENSING HISTIDINE PROTEIN KINASE SLN1"/>
    <property type="match status" value="1"/>
</dbReference>
<dbReference type="GO" id="GO:0009927">
    <property type="term" value="F:histidine phosphotransfer kinase activity"/>
    <property type="evidence" value="ECO:0007669"/>
    <property type="project" value="TreeGrafter"/>
</dbReference>
<evidence type="ECO:0000313" key="20">
    <source>
        <dbReference type="EMBL" id="ADC63423.1"/>
    </source>
</evidence>
<dbReference type="Pfam" id="PF00072">
    <property type="entry name" value="Response_reg"/>
    <property type="match status" value="2"/>
</dbReference>
<evidence type="ECO:0000256" key="4">
    <source>
        <dbReference type="ARBA" id="ARBA00022475"/>
    </source>
</evidence>
<dbReference type="PROSITE" id="PS50112">
    <property type="entry name" value="PAS"/>
    <property type="match status" value="1"/>
</dbReference>
<dbReference type="InterPro" id="IPR011006">
    <property type="entry name" value="CheY-like_superfamily"/>
</dbReference>
<keyword evidence="11" id="KW-1133">Transmembrane helix</keyword>
<dbReference type="InterPro" id="IPR001789">
    <property type="entry name" value="Sig_transdc_resp-reg_receiver"/>
</dbReference>
<evidence type="ECO:0000256" key="1">
    <source>
        <dbReference type="ARBA" id="ARBA00000085"/>
    </source>
</evidence>
<dbReference type="SUPFAM" id="SSF55785">
    <property type="entry name" value="PYP-like sensor domain (PAS domain)"/>
    <property type="match status" value="1"/>
</dbReference>
<feature type="domain" description="Response regulatory" evidence="17">
    <location>
        <begin position="538"/>
        <end position="652"/>
    </location>
</feature>
<feature type="domain" description="Histidine kinase" evidence="16">
    <location>
        <begin position="281"/>
        <end position="500"/>
    </location>
</feature>
<evidence type="ECO:0000256" key="6">
    <source>
        <dbReference type="ARBA" id="ARBA00022553"/>
    </source>
</evidence>
<dbReference type="SMART" id="SM00448">
    <property type="entry name" value="REC"/>
    <property type="match status" value="2"/>
</dbReference>
<evidence type="ECO:0000256" key="10">
    <source>
        <dbReference type="ARBA" id="ARBA00022840"/>
    </source>
</evidence>
<feature type="modified residue" description="Phosphohistidine" evidence="14">
    <location>
        <position position="709"/>
    </location>
</feature>
<dbReference type="PANTHER" id="PTHR43047">
    <property type="entry name" value="TWO-COMPONENT HISTIDINE PROTEIN KINASE"/>
    <property type="match status" value="1"/>
</dbReference>
<evidence type="ECO:0000259" key="18">
    <source>
        <dbReference type="PROSITE" id="PS50112"/>
    </source>
</evidence>
<feature type="domain" description="PAS" evidence="18">
    <location>
        <begin position="137"/>
        <end position="190"/>
    </location>
</feature>
<dbReference type="PRINTS" id="PR00344">
    <property type="entry name" value="BCTRLSENSOR"/>
</dbReference>
<accession>D3RNQ8</accession>
<dbReference type="GO" id="GO:0000155">
    <property type="term" value="F:phosphorelay sensor kinase activity"/>
    <property type="evidence" value="ECO:0007669"/>
    <property type="project" value="InterPro"/>
</dbReference>
<dbReference type="SUPFAM" id="SSF47384">
    <property type="entry name" value="Homodimeric domain of signal transducing histidine kinase"/>
    <property type="match status" value="1"/>
</dbReference>
<evidence type="ECO:0000256" key="3">
    <source>
        <dbReference type="ARBA" id="ARBA00012438"/>
    </source>
</evidence>
<dbReference type="FunFam" id="1.10.287.130:FF:000001">
    <property type="entry name" value="Two-component sensor histidine kinase"/>
    <property type="match status" value="1"/>
</dbReference>